<gene>
    <name evidence="2" type="ORF">NDU88_000879</name>
</gene>
<dbReference type="AlphaFoldDB" id="A0AAV7Q1K5"/>
<comment type="caution">
    <text evidence="2">The sequence shown here is derived from an EMBL/GenBank/DDBJ whole genome shotgun (WGS) entry which is preliminary data.</text>
</comment>
<name>A0AAV7Q1K5_PLEWA</name>
<dbReference type="Proteomes" id="UP001066276">
    <property type="component" value="Chromosome 6"/>
</dbReference>
<keyword evidence="1" id="KW-0732">Signal</keyword>
<evidence type="ECO:0000256" key="1">
    <source>
        <dbReference type="SAM" id="SignalP"/>
    </source>
</evidence>
<reference evidence="2" key="1">
    <citation type="journal article" date="2022" name="bioRxiv">
        <title>Sequencing and chromosome-scale assembly of the giantPleurodeles waltlgenome.</title>
        <authorList>
            <person name="Brown T."/>
            <person name="Elewa A."/>
            <person name="Iarovenko S."/>
            <person name="Subramanian E."/>
            <person name="Araus A.J."/>
            <person name="Petzold A."/>
            <person name="Susuki M."/>
            <person name="Suzuki K.-i.T."/>
            <person name="Hayashi T."/>
            <person name="Toyoda A."/>
            <person name="Oliveira C."/>
            <person name="Osipova E."/>
            <person name="Leigh N.D."/>
            <person name="Simon A."/>
            <person name="Yun M.H."/>
        </authorList>
    </citation>
    <scope>NUCLEOTIDE SEQUENCE</scope>
    <source>
        <strain evidence="2">20211129_DDA</strain>
        <tissue evidence="2">Liver</tissue>
    </source>
</reference>
<sequence>MKGFVSAAFLLLCSLALGEGLQCKQCDYPCLITTTATCGLLQMCDTRTATKGDLKLKAKGCLDAASCLSTETNTILGIEYTVTHSCCVVIMMDLAWKKPNLPDLLTVCSQNQDRPDEGSRE</sequence>
<evidence type="ECO:0000313" key="2">
    <source>
        <dbReference type="EMBL" id="KAJ1134427.1"/>
    </source>
</evidence>
<feature type="signal peptide" evidence="1">
    <location>
        <begin position="1"/>
        <end position="18"/>
    </location>
</feature>
<dbReference type="EMBL" id="JANPWB010000010">
    <property type="protein sequence ID" value="KAJ1134427.1"/>
    <property type="molecule type" value="Genomic_DNA"/>
</dbReference>
<accession>A0AAV7Q1K5</accession>
<protein>
    <submittedName>
        <fullName evidence="2">Uncharacterized protein</fullName>
    </submittedName>
</protein>
<keyword evidence="3" id="KW-1185">Reference proteome</keyword>
<feature type="chain" id="PRO_5043496459" evidence="1">
    <location>
        <begin position="19"/>
        <end position="121"/>
    </location>
</feature>
<evidence type="ECO:0000313" key="3">
    <source>
        <dbReference type="Proteomes" id="UP001066276"/>
    </source>
</evidence>
<proteinExistence type="predicted"/>
<organism evidence="2 3">
    <name type="scientific">Pleurodeles waltl</name>
    <name type="common">Iberian ribbed newt</name>
    <dbReference type="NCBI Taxonomy" id="8319"/>
    <lineage>
        <taxon>Eukaryota</taxon>
        <taxon>Metazoa</taxon>
        <taxon>Chordata</taxon>
        <taxon>Craniata</taxon>
        <taxon>Vertebrata</taxon>
        <taxon>Euteleostomi</taxon>
        <taxon>Amphibia</taxon>
        <taxon>Batrachia</taxon>
        <taxon>Caudata</taxon>
        <taxon>Salamandroidea</taxon>
        <taxon>Salamandridae</taxon>
        <taxon>Pleurodelinae</taxon>
        <taxon>Pleurodeles</taxon>
    </lineage>
</organism>